<dbReference type="SUPFAM" id="SSF57850">
    <property type="entry name" value="RING/U-box"/>
    <property type="match status" value="1"/>
</dbReference>
<dbReference type="Proteomes" id="UP000887116">
    <property type="component" value="Unassembled WGS sequence"/>
</dbReference>
<evidence type="ECO:0000256" key="4">
    <source>
        <dbReference type="ARBA" id="ARBA00022833"/>
    </source>
</evidence>
<dbReference type="GO" id="GO:0016567">
    <property type="term" value="P:protein ubiquitination"/>
    <property type="evidence" value="ECO:0007669"/>
    <property type="project" value="TreeGrafter"/>
</dbReference>
<evidence type="ECO:0000256" key="1">
    <source>
        <dbReference type="ARBA" id="ARBA00004123"/>
    </source>
</evidence>
<name>A0A8X6G9Q5_TRICU</name>
<reference evidence="10" key="1">
    <citation type="submission" date="2020-07" db="EMBL/GenBank/DDBJ databases">
        <title>Multicomponent nature underlies the extraordinary mechanical properties of spider dragline silk.</title>
        <authorList>
            <person name="Kono N."/>
            <person name="Nakamura H."/>
            <person name="Mori M."/>
            <person name="Yoshida Y."/>
            <person name="Ohtoshi R."/>
            <person name="Malay A.D."/>
            <person name="Moran D.A.P."/>
            <person name="Tomita M."/>
            <person name="Numata K."/>
            <person name="Arakawa K."/>
        </authorList>
    </citation>
    <scope>NUCLEOTIDE SEQUENCE</scope>
</reference>
<dbReference type="OrthoDB" id="1923159at2759"/>
<dbReference type="InterPro" id="IPR039780">
    <property type="entry name" value="Mot2"/>
</dbReference>
<evidence type="ECO:0000313" key="10">
    <source>
        <dbReference type="EMBL" id="GFQ77653.1"/>
    </source>
</evidence>
<feature type="domain" description="RING-type" evidence="9">
    <location>
        <begin position="28"/>
        <end position="71"/>
    </location>
</feature>
<evidence type="ECO:0000256" key="7">
    <source>
        <dbReference type="ARBA" id="ARBA00023242"/>
    </source>
</evidence>
<dbReference type="InterPro" id="IPR013083">
    <property type="entry name" value="Znf_RING/FYVE/PHD"/>
</dbReference>
<dbReference type="GO" id="GO:0003723">
    <property type="term" value="F:RNA binding"/>
    <property type="evidence" value="ECO:0007669"/>
    <property type="project" value="UniProtKB-KW"/>
</dbReference>
<dbReference type="InterPro" id="IPR001841">
    <property type="entry name" value="Znf_RING"/>
</dbReference>
<keyword evidence="11" id="KW-1185">Reference proteome</keyword>
<evidence type="ECO:0000256" key="3">
    <source>
        <dbReference type="ARBA" id="ARBA00022771"/>
    </source>
</evidence>
<organism evidence="10 11">
    <name type="scientific">Trichonephila clavata</name>
    <name type="common">Joro spider</name>
    <name type="synonym">Nephila clavata</name>
    <dbReference type="NCBI Taxonomy" id="2740835"/>
    <lineage>
        <taxon>Eukaryota</taxon>
        <taxon>Metazoa</taxon>
        <taxon>Ecdysozoa</taxon>
        <taxon>Arthropoda</taxon>
        <taxon>Chelicerata</taxon>
        <taxon>Arachnida</taxon>
        <taxon>Araneae</taxon>
        <taxon>Araneomorphae</taxon>
        <taxon>Entelegynae</taxon>
        <taxon>Araneoidea</taxon>
        <taxon>Nephilidae</taxon>
        <taxon>Trichonephila</taxon>
    </lineage>
</organism>
<comment type="subcellular location">
    <subcellularLocation>
        <location evidence="1">Nucleus</location>
    </subcellularLocation>
</comment>
<dbReference type="CDD" id="cd16618">
    <property type="entry name" value="mRING-HC-C4C4_CNOT4"/>
    <property type="match status" value="1"/>
</dbReference>
<dbReference type="GO" id="GO:0030014">
    <property type="term" value="C:CCR4-NOT complex"/>
    <property type="evidence" value="ECO:0007669"/>
    <property type="project" value="InterPro"/>
</dbReference>
<sequence>MILQEKDCTSKKHSKRQKRMSVNKEKTCPLCLETLDIDDLSFYPCKCGYQVCRFCWHRIRTNENGLCPACRRQYSEDPVTFKPLTQEE</sequence>
<dbReference type="Pfam" id="PF14570">
    <property type="entry name" value="zf-RING_4"/>
    <property type="match status" value="1"/>
</dbReference>
<dbReference type="EMBL" id="BMAO01002029">
    <property type="protein sequence ID" value="GFQ77653.1"/>
    <property type="molecule type" value="Genomic_DNA"/>
</dbReference>
<evidence type="ECO:0000256" key="8">
    <source>
        <dbReference type="PROSITE-ProRule" id="PRU00175"/>
    </source>
</evidence>
<keyword evidence="7" id="KW-0539">Nucleus</keyword>
<keyword evidence="5" id="KW-0694">RNA-binding</keyword>
<dbReference type="GO" id="GO:0004842">
    <property type="term" value="F:ubiquitin-protein transferase activity"/>
    <property type="evidence" value="ECO:0007669"/>
    <property type="project" value="InterPro"/>
</dbReference>
<keyword evidence="3 8" id="KW-0863">Zinc-finger</keyword>
<gene>
    <name evidence="10" type="primary">CNOT4</name>
    <name evidence="10" type="ORF">TNCT_688171</name>
</gene>
<dbReference type="Gene3D" id="3.30.40.10">
    <property type="entry name" value="Zinc/RING finger domain, C3HC4 (zinc finger)"/>
    <property type="match status" value="1"/>
</dbReference>
<dbReference type="FunFam" id="3.30.40.10:FF:000006">
    <property type="entry name" value="CCR4-NOT transcription complex subunit 4"/>
    <property type="match status" value="1"/>
</dbReference>
<protein>
    <submittedName>
        <fullName evidence="10">CCR4-NOT transcription complex subunit 4</fullName>
    </submittedName>
</protein>
<dbReference type="AlphaFoldDB" id="A0A8X6G9Q5"/>
<evidence type="ECO:0000259" key="9">
    <source>
        <dbReference type="PROSITE" id="PS50089"/>
    </source>
</evidence>
<keyword evidence="6" id="KW-0175">Coiled coil</keyword>
<dbReference type="PROSITE" id="PS50089">
    <property type="entry name" value="ZF_RING_2"/>
    <property type="match status" value="1"/>
</dbReference>
<keyword evidence="4" id="KW-0862">Zinc</keyword>
<evidence type="ECO:0000256" key="2">
    <source>
        <dbReference type="ARBA" id="ARBA00022723"/>
    </source>
</evidence>
<dbReference type="GO" id="GO:0008270">
    <property type="term" value="F:zinc ion binding"/>
    <property type="evidence" value="ECO:0007669"/>
    <property type="project" value="UniProtKB-KW"/>
</dbReference>
<accession>A0A8X6G9Q5</accession>
<keyword evidence="2" id="KW-0479">Metal-binding</keyword>
<dbReference type="InterPro" id="IPR039515">
    <property type="entry name" value="NOT4_mRING-HC-C4C4"/>
</dbReference>
<evidence type="ECO:0000313" key="11">
    <source>
        <dbReference type="Proteomes" id="UP000887116"/>
    </source>
</evidence>
<dbReference type="PANTHER" id="PTHR12603">
    <property type="entry name" value="CCR4-NOT TRANSCRIPTION COMPLEX RELATED"/>
    <property type="match status" value="1"/>
</dbReference>
<proteinExistence type="predicted"/>
<dbReference type="GO" id="GO:0005634">
    <property type="term" value="C:nucleus"/>
    <property type="evidence" value="ECO:0007669"/>
    <property type="project" value="UniProtKB-SubCell"/>
</dbReference>
<comment type="caution">
    <text evidence="10">The sequence shown here is derived from an EMBL/GenBank/DDBJ whole genome shotgun (WGS) entry which is preliminary data.</text>
</comment>
<evidence type="ECO:0000256" key="5">
    <source>
        <dbReference type="ARBA" id="ARBA00022884"/>
    </source>
</evidence>
<evidence type="ECO:0000256" key="6">
    <source>
        <dbReference type="ARBA" id="ARBA00023054"/>
    </source>
</evidence>
<dbReference type="PANTHER" id="PTHR12603:SF0">
    <property type="entry name" value="CCR4-NOT TRANSCRIPTION COMPLEX SUBUNIT 4"/>
    <property type="match status" value="1"/>
</dbReference>